<keyword evidence="1" id="KW-0812">Transmembrane</keyword>
<feature type="transmembrane region" description="Helical" evidence="1">
    <location>
        <begin position="252"/>
        <end position="271"/>
    </location>
</feature>
<dbReference type="InterPro" id="IPR018674">
    <property type="entry name" value="DUF2142_membrane"/>
</dbReference>
<feature type="transmembrane region" description="Helical" evidence="1">
    <location>
        <begin position="222"/>
        <end position="240"/>
    </location>
</feature>
<feature type="transmembrane region" description="Helical" evidence="1">
    <location>
        <begin position="317"/>
        <end position="335"/>
    </location>
</feature>
<feature type="transmembrane region" description="Helical" evidence="1">
    <location>
        <begin position="372"/>
        <end position="390"/>
    </location>
</feature>
<accession>A0A4P7GPK9</accession>
<evidence type="ECO:0000313" key="3">
    <source>
        <dbReference type="Proteomes" id="UP000294894"/>
    </source>
</evidence>
<feature type="transmembrane region" description="Helical" evidence="1">
    <location>
        <begin position="342"/>
        <end position="360"/>
    </location>
</feature>
<feature type="transmembrane region" description="Helical" evidence="1">
    <location>
        <begin position="402"/>
        <end position="423"/>
    </location>
</feature>
<protein>
    <submittedName>
        <fullName evidence="2">DUF2142 domain-containing protein</fullName>
    </submittedName>
</protein>
<keyword evidence="3" id="KW-1185">Reference proteome</keyword>
<keyword evidence="1" id="KW-1133">Transmembrane helix</keyword>
<keyword evidence="1" id="KW-0472">Membrane</keyword>
<feature type="transmembrane region" description="Helical" evidence="1">
    <location>
        <begin position="118"/>
        <end position="142"/>
    </location>
</feature>
<dbReference type="Proteomes" id="UP000294894">
    <property type="component" value="Chromosome"/>
</dbReference>
<feature type="transmembrane region" description="Helical" evidence="1">
    <location>
        <begin position="435"/>
        <end position="458"/>
    </location>
</feature>
<evidence type="ECO:0000313" key="2">
    <source>
        <dbReference type="EMBL" id="QBR94188.1"/>
    </source>
</evidence>
<dbReference type="Pfam" id="PF09913">
    <property type="entry name" value="DUF2142"/>
    <property type="match status" value="1"/>
</dbReference>
<organism evidence="2 3">
    <name type="scientific">Nocardioides euryhalodurans</name>
    <dbReference type="NCBI Taxonomy" id="2518370"/>
    <lineage>
        <taxon>Bacteria</taxon>
        <taxon>Bacillati</taxon>
        <taxon>Actinomycetota</taxon>
        <taxon>Actinomycetes</taxon>
        <taxon>Propionibacteriales</taxon>
        <taxon>Nocardioidaceae</taxon>
        <taxon>Nocardioides</taxon>
    </lineage>
</organism>
<dbReference type="KEGG" id="noy:EXE57_19275"/>
<evidence type="ECO:0000256" key="1">
    <source>
        <dbReference type="SAM" id="Phobius"/>
    </source>
</evidence>
<sequence>MVLGLLLLQAAWILAMPPFAGIDEFDHAYRASAAGHGELFTDLGRPDDGRGLLVTVNDGIADAARPLCESLDYPGADNCRPTGEVGVGQVAIASAAAIYQPTYYLAVGWPTWFLDGNAALYAMRILSALLCATLFGATVWTITGWARSAWPLVAAAVVLTPTTVYSLVLVAPNGVEVMLALALWACLLGTTRPADDAHRGRLLLASIPLAATFAWIRPFSPVWLLLILCVWIVLLGQTGVRDVLRRHRRLMAVATVVIGCSAVTSTLWVLAHPSPDPAGTYDMVGSRLGETLGEIPLWFFQVISAAPFRGNAATLDVYVAGLVMFAFLLLPLVLTRVPRLRVAALAAAIGAVAVGAWYTYSRLPTAGTLWQGRYSWCLALGVVLMAGIALEERPLRMLKTLGLVFGVPSLFVMHVRCLQFVLGRELDRSPLTGDPAWITAPFVGVAALATMGLACWVYSCWRAHHALGAGADREGAT</sequence>
<feature type="transmembrane region" description="Helical" evidence="1">
    <location>
        <begin position="149"/>
        <end position="171"/>
    </location>
</feature>
<reference evidence="2 3" key="1">
    <citation type="submission" date="2019-03" db="EMBL/GenBank/DDBJ databases">
        <title>Three New Species of Nocardioides, Nocardioides euryhalodurans sp. nov., Nocardioides seonyuensis sp. nov. and Nocardioides eburneoflavus sp. nov., Iolated from Soil.</title>
        <authorList>
            <person name="Roh S.G."/>
            <person name="Lee C."/>
            <person name="Kim M.-K."/>
            <person name="Kim S.B."/>
        </authorList>
    </citation>
    <scope>NUCLEOTIDE SEQUENCE [LARGE SCALE GENOMIC DNA]</scope>
    <source>
        <strain evidence="2 3">MMS17-SY117</strain>
    </source>
</reference>
<dbReference type="OrthoDB" id="3218260at2"/>
<gene>
    <name evidence="2" type="ORF">EXE57_19275</name>
</gene>
<name>A0A4P7GPK9_9ACTN</name>
<proteinExistence type="predicted"/>
<dbReference type="EMBL" id="CP038267">
    <property type="protein sequence ID" value="QBR94188.1"/>
    <property type="molecule type" value="Genomic_DNA"/>
</dbReference>
<dbReference type="AlphaFoldDB" id="A0A4P7GPK9"/>